<feature type="signal peptide" evidence="1">
    <location>
        <begin position="1"/>
        <end position="18"/>
    </location>
</feature>
<dbReference type="EMBL" id="JRLZ01000003">
    <property type="protein sequence ID" value="KGO96801.1"/>
    <property type="molecule type" value="Genomic_DNA"/>
</dbReference>
<keyword evidence="1" id="KW-0732">Signal</keyword>
<dbReference type="RefSeq" id="WP_023572349.1">
    <property type="nucleotide sequence ID" value="NZ_AVCS01000004.1"/>
</dbReference>
<dbReference type="eggNOG" id="COG2885">
    <property type="taxonomic scope" value="Bacteria"/>
</dbReference>
<reference evidence="3" key="1">
    <citation type="submission" date="2013-09" db="EMBL/GenBank/DDBJ databases">
        <authorList>
            <person name="Zeng Z."/>
            <person name="Chen C."/>
        </authorList>
    </citation>
    <scope>NUCLEOTIDE SEQUENCE [LARGE SCALE GENOMIC DNA]</scope>
    <source>
        <strain evidence="3">DK69</strain>
    </source>
</reference>
<keyword evidence="3" id="KW-1185">Reference proteome</keyword>
<evidence type="ECO:0000313" key="3">
    <source>
        <dbReference type="Proteomes" id="UP000030149"/>
    </source>
</evidence>
<gene>
    <name evidence="2" type="ORF">Q767_03595</name>
</gene>
<name>V6SDJ6_9FLAO</name>
<feature type="chain" id="PRO_5004750532" description="DUF5723 domain-containing protein" evidence="1">
    <location>
        <begin position="19"/>
        <end position="454"/>
    </location>
</feature>
<comment type="caution">
    <text evidence="2">The sequence shown here is derived from an EMBL/GenBank/DDBJ whole genome shotgun (WGS) entry which is preliminary data.</text>
</comment>
<evidence type="ECO:0000313" key="2">
    <source>
        <dbReference type="EMBL" id="KGO96801.1"/>
    </source>
</evidence>
<evidence type="ECO:0008006" key="4">
    <source>
        <dbReference type="Google" id="ProtNLM"/>
    </source>
</evidence>
<dbReference type="Proteomes" id="UP000030149">
    <property type="component" value="Unassembled WGS sequence"/>
</dbReference>
<dbReference type="PATRIC" id="fig|1107311.3.peg.288"/>
<proteinExistence type="predicted"/>
<reference evidence="2 3" key="2">
    <citation type="journal article" date="2015" name="Stand. Genomic Sci.">
        <title>High quality draft genomic sequence of Flavobacterium enshiense DK69(T) and comparison among Flavobacterium genomes.</title>
        <authorList>
            <person name="Zeng Z."/>
            <person name="Chen C."/>
            <person name="Du H."/>
            <person name="Wang G."/>
            <person name="Li M."/>
        </authorList>
    </citation>
    <scope>NUCLEOTIDE SEQUENCE [LARGE SCALE GENOMIC DNA]</scope>
    <source>
        <strain evidence="2 3">DK69</strain>
    </source>
</reference>
<evidence type="ECO:0000256" key="1">
    <source>
        <dbReference type="SAM" id="SignalP"/>
    </source>
</evidence>
<dbReference type="OrthoDB" id="9805336at2"/>
<accession>V6SDJ6</accession>
<protein>
    <recommendedName>
        <fullName evidence="4">DUF5723 domain-containing protein</fullName>
    </recommendedName>
</protein>
<dbReference type="AlphaFoldDB" id="V6SDJ6"/>
<sequence>MKKILLLASSLLSITAFSQEHFSGINISKRTGLLNAYINPSELNNMVTKFDVNVINMSTNVSNNKIKFSDIVNGENIEDKIFTGTEPVNMRLDALILGPSFGMKVKKWAFAISSAANIKANAIDVDVTLGNALNSSFLGTAEINSSYNQRMNGATWGEINLSAARTLYENDKHKFNAGATFKLLFPGSYSNFGLNNLQGTVTVEPVTGDVYLYNATATMNFSYSGALADSYKTSSNYDEIFAGGLNGYGADFGFNYQLKEKASAAADGTTPKTGGYKLNTGLSFRNMGSMTFKSDNNKSANYVLNIPTANPLNLEEFNDAQSVADIEQILKDNGYLTQQNSGTDFKVNLPAVINAYVDYKIYNKWSVSAYTQQKLSDDTQDDIMTIQNIITLTPRFSSENYEIYMPFSDNEVSGFTTGFGIRAGGFFLGSGSVITALLNNSKQADLYLGFRIGF</sequence>
<dbReference type="STRING" id="1107311.Q767_03595"/>
<organism evidence="2 3">
    <name type="scientific">Flavobacterium enshiense DK69</name>
    <dbReference type="NCBI Taxonomy" id="1107311"/>
    <lineage>
        <taxon>Bacteria</taxon>
        <taxon>Pseudomonadati</taxon>
        <taxon>Bacteroidota</taxon>
        <taxon>Flavobacteriia</taxon>
        <taxon>Flavobacteriales</taxon>
        <taxon>Flavobacteriaceae</taxon>
        <taxon>Flavobacterium</taxon>
    </lineage>
</organism>